<feature type="domain" description="Non-reducing end beta-L-arabinofuranosidase-like GH127 catalytic" evidence="1">
    <location>
        <begin position="42"/>
        <end position="446"/>
    </location>
</feature>
<name>A0A2W5F163_9SPHI</name>
<proteinExistence type="predicted"/>
<dbReference type="Proteomes" id="UP000249645">
    <property type="component" value="Unassembled WGS sequence"/>
</dbReference>
<keyword evidence="4" id="KW-0067">ATP-binding</keyword>
<dbReference type="Gene3D" id="1.50.10.20">
    <property type="match status" value="1"/>
</dbReference>
<dbReference type="GO" id="GO:0005524">
    <property type="term" value="F:ATP binding"/>
    <property type="evidence" value="ECO:0007669"/>
    <property type="project" value="UniProtKB-KW"/>
</dbReference>
<keyword evidence="4" id="KW-0547">Nucleotide-binding</keyword>
<feature type="domain" description="Non-reducing end beta-L-arabinofuranosidase-like GH127 C-terminal" evidence="3">
    <location>
        <begin position="556"/>
        <end position="672"/>
    </location>
</feature>
<dbReference type="GO" id="GO:0005975">
    <property type="term" value="P:carbohydrate metabolic process"/>
    <property type="evidence" value="ECO:0007669"/>
    <property type="project" value="InterPro"/>
</dbReference>
<dbReference type="InterPro" id="IPR012878">
    <property type="entry name" value="Beta-AFase-like_GH127_cat"/>
</dbReference>
<evidence type="ECO:0000259" key="2">
    <source>
        <dbReference type="Pfam" id="PF20736"/>
    </source>
</evidence>
<feature type="domain" description="Non-reducing end beta-L-arabinofuranosidase-like GH127 middle" evidence="2">
    <location>
        <begin position="457"/>
        <end position="553"/>
    </location>
</feature>
<reference evidence="4 5" key="1">
    <citation type="submission" date="2017-11" db="EMBL/GenBank/DDBJ databases">
        <title>Infants hospitalized years apart are colonized by the same room-sourced microbial strains.</title>
        <authorList>
            <person name="Brooks B."/>
            <person name="Olm M.R."/>
            <person name="Firek B.A."/>
            <person name="Baker R."/>
            <person name="Thomas B.C."/>
            <person name="Morowitz M.J."/>
            <person name="Banfield J.F."/>
        </authorList>
    </citation>
    <scope>NUCLEOTIDE SEQUENCE [LARGE SCALE GENOMIC DNA]</scope>
    <source>
        <strain evidence="4">S2_009_000_R2_76</strain>
    </source>
</reference>
<dbReference type="EMBL" id="QFOI01000176">
    <property type="protein sequence ID" value="PZP47934.1"/>
    <property type="molecule type" value="Genomic_DNA"/>
</dbReference>
<evidence type="ECO:0000313" key="5">
    <source>
        <dbReference type="Proteomes" id="UP000249645"/>
    </source>
</evidence>
<dbReference type="PANTHER" id="PTHR43465:SF1">
    <property type="entry name" value="NON-REDUCING END BETA-L-ARABINOFURANOSIDASE"/>
    <property type="match status" value="1"/>
</dbReference>
<dbReference type="PANTHER" id="PTHR43465">
    <property type="entry name" value="DUF1680 DOMAIN PROTEIN (AFU_ORTHOLOGUE AFUA_1G08910)"/>
    <property type="match status" value="1"/>
</dbReference>
<dbReference type="InterPro" id="IPR049046">
    <property type="entry name" value="Beta-AFase-like_GH127_middle"/>
</dbReference>
<dbReference type="InterPro" id="IPR008928">
    <property type="entry name" value="6-hairpin_glycosidase_sf"/>
</dbReference>
<dbReference type="SUPFAM" id="SSF48208">
    <property type="entry name" value="Six-hairpin glycosidases"/>
    <property type="match status" value="1"/>
</dbReference>
<comment type="caution">
    <text evidence="4">The sequence shown here is derived from an EMBL/GenBank/DDBJ whole genome shotgun (WGS) entry which is preliminary data.</text>
</comment>
<dbReference type="Pfam" id="PF20737">
    <property type="entry name" value="Glyco_hydro127C"/>
    <property type="match status" value="1"/>
</dbReference>
<protein>
    <submittedName>
        <fullName evidence="4">ATP-binding protein</fullName>
    </submittedName>
</protein>
<evidence type="ECO:0000259" key="3">
    <source>
        <dbReference type="Pfam" id="PF20737"/>
    </source>
</evidence>
<dbReference type="InterPro" id="IPR049174">
    <property type="entry name" value="Beta-AFase-like"/>
</dbReference>
<dbReference type="Pfam" id="PF20736">
    <property type="entry name" value="Glyco_hydro127M"/>
    <property type="match status" value="1"/>
</dbReference>
<dbReference type="Pfam" id="PF07944">
    <property type="entry name" value="Beta-AFase-like_GH127_cat"/>
    <property type="match status" value="1"/>
</dbReference>
<dbReference type="InterPro" id="IPR049049">
    <property type="entry name" value="Beta-AFase-like_GH127_C"/>
</dbReference>
<sequence>MKIFFLSIFCCSIFIKGKAQEKSLVDTKNSQFSKMKMLDMGAVSWTDGFWYNELQLCQNTMIPTLWRIYNDPNISHSFRNFEIAAGLDTGSFVGPSFHDGDFYKVLESLAAMYGTTKDPKLDKEMDKAIAVIAKAQRKDGYLYTKSIIDHQKTGQSEMFDDKLSFEAYNLGHLMTAACVHYRATGKRSLLDVAVKATDFLLSFYNHATPEQARNAICPSHYMGIVEMYRTVHDPKYLQLAEKLLSIRGTPEGTEDNSDRVAFRQMEHAGGHAVRANYLFAGAADIFAETGDTSLMHVLDKMWEDVTFRKMYITGGCGALYDGVSPDGTSYNPDTVQRVHQAYGRAFQLPLKTAHNETCANIGNLLWNWRMFLNTGDAKYMDVVELELYNGILSGVSLDGDKYFYTNALEHNAAFPYTLRWAGSRQKYIALSNCCPPNIVRTIAEVPNYVYTYSKNNLFVNMYGSNQVELIMENGKKINLEQKTNYPWDGLITIKIEEIDQGDIAVNLRIPSWCSKYSVKVNGVSFSGKILKNGFCVINKNWKKGDIVELNLDMPTNMMESNPLVEESRSRVAVKKGPIVYCLEAKDLPDSASVFNVVLDNAQSWNPASINIKGYDLMALQADFLIRKKENWNSSLYRPISNDNSSYKKIQAKLIPYFAWANRGDFDMAVWLPYSTN</sequence>
<accession>A0A2W5F163</accession>
<gene>
    <name evidence="4" type="ORF">DI598_10470</name>
</gene>
<organism evidence="4 5">
    <name type="scientific">Pseudopedobacter saltans</name>
    <dbReference type="NCBI Taxonomy" id="151895"/>
    <lineage>
        <taxon>Bacteria</taxon>
        <taxon>Pseudomonadati</taxon>
        <taxon>Bacteroidota</taxon>
        <taxon>Sphingobacteriia</taxon>
        <taxon>Sphingobacteriales</taxon>
        <taxon>Sphingobacteriaceae</taxon>
        <taxon>Pseudopedobacter</taxon>
    </lineage>
</organism>
<evidence type="ECO:0000259" key="1">
    <source>
        <dbReference type="Pfam" id="PF07944"/>
    </source>
</evidence>
<dbReference type="AlphaFoldDB" id="A0A2W5F163"/>
<evidence type="ECO:0000313" key="4">
    <source>
        <dbReference type="EMBL" id="PZP47934.1"/>
    </source>
</evidence>